<evidence type="ECO:0000256" key="8">
    <source>
        <dbReference type="HAMAP-Rule" id="MF_01148"/>
    </source>
</evidence>
<feature type="transmembrane region" description="Helical" evidence="8">
    <location>
        <begin position="155"/>
        <end position="182"/>
    </location>
</feature>
<comment type="subcellular location">
    <subcellularLocation>
        <location evidence="1 8">Cell membrane</location>
        <topology evidence="1 8">Multi-pass membrane protein</topology>
    </subcellularLocation>
</comment>
<evidence type="ECO:0000256" key="2">
    <source>
        <dbReference type="ARBA" id="ARBA00022475"/>
    </source>
</evidence>
<dbReference type="InterPro" id="IPR003010">
    <property type="entry name" value="C-N_Hydrolase"/>
</dbReference>
<dbReference type="AlphaFoldDB" id="A0A917ZLH3"/>
<evidence type="ECO:0000256" key="4">
    <source>
        <dbReference type="ARBA" id="ARBA00022692"/>
    </source>
</evidence>
<protein>
    <recommendedName>
        <fullName evidence="8">Apolipoprotein N-acyltransferase</fullName>
        <shortName evidence="8">ALP N-acyltransferase</shortName>
        <ecNumber evidence="8">2.3.1.269</ecNumber>
    </recommendedName>
</protein>
<dbReference type="Gene3D" id="3.60.110.10">
    <property type="entry name" value="Carbon-nitrogen hydrolase"/>
    <property type="match status" value="1"/>
</dbReference>
<feature type="transmembrane region" description="Helical" evidence="8">
    <location>
        <begin position="189"/>
        <end position="209"/>
    </location>
</feature>
<evidence type="ECO:0000313" key="11">
    <source>
        <dbReference type="Proteomes" id="UP000641932"/>
    </source>
</evidence>
<dbReference type="PANTHER" id="PTHR38686">
    <property type="entry name" value="APOLIPOPROTEIN N-ACYLTRANSFERASE"/>
    <property type="match status" value="1"/>
</dbReference>
<name>A0A917ZLH3_9ACTN</name>
<evidence type="ECO:0000256" key="3">
    <source>
        <dbReference type="ARBA" id="ARBA00022679"/>
    </source>
</evidence>
<dbReference type="GO" id="GO:0016410">
    <property type="term" value="F:N-acyltransferase activity"/>
    <property type="evidence" value="ECO:0007669"/>
    <property type="project" value="UniProtKB-UniRule"/>
</dbReference>
<feature type="transmembrane region" description="Helical" evidence="8">
    <location>
        <begin position="115"/>
        <end position="135"/>
    </location>
</feature>
<dbReference type="InterPro" id="IPR036526">
    <property type="entry name" value="C-N_Hydrolase_sf"/>
</dbReference>
<organism evidence="10 11">
    <name type="scientific">Wenjunlia tyrosinilytica</name>
    <dbReference type="NCBI Taxonomy" id="1544741"/>
    <lineage>
        <taxon>Bacteria</taxon>
        <taxon>Bacillati</taxon>
        <taxon>Actinomycetota</taxon>
        <taxon>Actinomycetes</taxon>
        <taxon>Kitasatosporales</taxon>
        <taxon>Streptomycetaceae</taxon>
        <taxon>Wenjunlia</taxon>
    </lineage>
</organism>
<dbReference type="GO" id="GO:0005886">
    <property type="term" value="C:plasma membrane"/>
    <property type="evidence" value="ECO:0007669"/>
    <property type="project" value="UniProtKB-SubCell"/>
</dbReference>
<evidence type="ECO:0000313" key="10">
    <source>
        <dbReference type="EMBL" id="GGO84405.1"/>
    </source>
</evidence>
<evidence type="ECO:0000256" key="7">
    <source>
        <dbReference type="ARBA" id="ARBA00023315"/>
    </source>
</evidence>
<dbReference type="InterPro" id="IPR004563">
    <property type="entry name" value="Apolipo_AcylTrfase"/>
</dbReference>
<dbReference type="InterPro" id="IPR045378">
    <property type="entry name" value="LNT_N"/>
</dbReference>
<feature type="transmembrane region" description="Helical" evidence="8">
    <location>
        <begin position="83"/>
        <end position="103"/>
    </location>
</feature>
<sequence length="502" mass="53600">MTPGIGLWSGWRRHVLTCLSGAVPALSFPDPALWWLAYVALVPWILLVRSSADGAEAARSGWIGGAGFLLAVHHWLLPDLHVFIVLLAALLGLLWAPWGWLVWRLLRDSPGPGRALAAVVLLPSGWLMIELVRSWQGLGGPWGLMGASQWQVRPALVLASVGGVWLVSVVVVALNVAAALLVAVPGARVSAVAALATVAASGSAIWEWAPQPGRSGTVRVAVVQPGVIDGQQARFDRGEKLTRTLVGRKDIDLVVWGESSVAFDLSGRTDLADRLGALSRSLGSDVLVNVDARRLDGHGIYKTSVLVGPQGPTGQRYDKTRLVPFGEYIPARPMLRWVTGVSAAATENRRRGSGPVVMEAGGVRLGPLVCFESAFPDMSRALTRRGARLLVTQSSTSSFQRSWAPEQHATLAALRAAETWRPVVHATLTGVSAVYDAHGHRVGRWLGTDESTVGVYDVPLATGTSPYTRYGAWVPWLAFDILGVAALGLGARAVRRPAPARR</sequence>
<dbReference type="PROSITE" id="PS50263">
    <property type="entry name" value="CN_HYDROLASE"/>
    <property type="match status" value="1"/>
</dbReference>
<feature type="transmembrane region" description="Helical" evidence="8">
    <location>
        <begin position="60"/>
        <end position="77"/>
    </location>
</feature>
<dbReference type="SUPFAM" id="SSF56317">
    <property type="entry name" value="Carbon-nitrogen hydrolase"/>
    <property type="match status" value="1"/>
</dbReference>
<feature type="domain" description="CN hydrolase" evidence="9">
    <location>
        <begin position="218"/>
        <end position="460"/>
    </location>
</feature>
<keyword evidence="2 8" id="KW-1003">Cell membrane</keyword>
<dbReference type="EC" id="2.3.1.269" evidence="8"/>
<dbReference type="EMBL" id="BMMS01000005">
    <property type="protein sequence ID" value="GGO84405.1"/>
    <property type="molecule type" value="Genomic_DNA"/>
</dbReference>
<dbReference type="GO" id="GO:0042158">
    <property type="term" value="P:lipoprotein biosynthetic process"/>
    <property type="evidence" value="ECO:0007669"/>
    <property type="project" value="UniProtKB-UniRule"/>
</dbReference>
<keyword evidence="6 8" id="KW-0472">Membrane</keyword>
<comment type="caution">
    <text evidence="10">The sequence shown here is derived from an EMBL/GenBank/DDBJ whole genome shotgun (WGS) entry which is preliminary data.</text>
</comment>
<comment type="catalytic activity">
    <reaction evidence="8">
        <text>N-terminal S-1,2-diacyl-sn-glyceryl-L-cysteinyl-[lipoprotein] + a glycerophospholipid = N-acyl-S-1,2-diacyl-sn-glyceryl-L-cysteinyl-[lipoprotein] + a 2-acyl-sn-glycero-3-phospholipid + H(+)</text>
        <dbReference type="Rhea" id="RHEA:48228"/>
        <dbReference type="Rhea" id="RHEA-COMP:14681"/>
        <dbReference type="Rhea" id="RHEA-COMP:14684"/>
        <dbReference type="ChEBI" id="CHEBI:15378"/>
        <dbReference type="ChEBI" id="CHEBI:136912"/>
        <dbReference type="ChEBI" id="CHEBI:140656"/>
        <dbReference type="ChEBI" id="CHEBI:140657"/>
        <dbReference type="ChEBI" id="CHEBI:140660"/>
        <dbReference type="EC" id="2.3.1.269"/>
    </reaction>
</comment>
<evidence type="ECO:0000256" key="1">
    <source>
        <dbReference type="ARBA" id="ARBA00004651"/>
    </source>
</evidence>
<gene>
    <name evidence="8 10" type="primary">lnt</name>
    <name evidence="10" type="ORF">GCM10012280_15810</name>
</gene>
<dbReference type="HAMAP" id="MF_01148">
    <property type="entry name" value="Lnt"/>
    <property type="match status" value="1"/>
</dbReference>
<keyword evidence="3 8" id="KW-0808">Transferase</keyword>
<dbReference type="RefSeq" id="WP_189130803.1">
    <property type="nucleotide sequence ID" value="NZ_BMMS01000005.1"/>
</dbReference>
<comment type="similarity">
    <text evidence="8">Belongs to the CN hydrolase family. Apolipoprotein N-acyltransferase subfamily.</text>
</comment>
<evidence type="ECO:0000259" key="9">
    <source>
        <dbReference type="PROSITE" id="PS50263"/>
    </source>
</evidence>
<comment type="function">
    <text evidence="8">Catalyzes the phospholipid dependent N-acylation of the N-terminal cysteine of apolipoprotein, the last step in lipoprotein maturation.</text>
</comment>
<evidence type="ECO:0000256" key="6">
    <source>
        <dbReference type="ARBA" id="ARBA00023136"/>
    </source>
</evidence>
<dbReference type="Pfam" id="PF00795">
    <property type="entry name" value="CN_hydrolase"/>
    <property type="match status" value="1"/>
</dbReference>
<accession>A0A917ZLH3</accession>
<reference evidence="10" key="2">
    <citation type="submission" date="2020-09" db="EMBL/GenBank/DDBJ databases">
        <authorList>
            <person name="Sun Q."/>
            <person name="Zhou Y."/>
        </authorList>
    </citation>
    <scope>NUCLEOTIDE SEQUENCE</scope>
    <source>
        <strain evidence="10">CGMCC 4.7201</strain>
    </source>
</reference>
<dbReference type="NCBIfam" id="TIGR00546">
    <property type="entry name" value="lnt"/>
    <property type="match status" value="1"/>
</dbReference>
<keyword evidence="5 8" id="KW-1133">Transmembrane helix</keyword>
<feature type="transmembrane region" description="Helical" evidence="8">
    <location>
        <begin position="32"/>
        <end position="48"/>
    </location>
</feature>
<keyword evidence="7 8" id="KW-0012">Acyltransferase</keyword>
<reference evidence="10" key="1">
    <citation type="journal article" date="2014" name="Int. J. Syst. Evol. Microbiol.">
        <title>Complete genome sequence of Corynebacterium casei LMG S-19264T (=DSM 44701T), isolated from a smear-ripened cheese.</title>
        <authorList>
            <consortium name="US DOE Joint Genome Institute (JGI-PGF)"/>
            <person name="Walter F."/>
            <person name="Albersmeier A."/>
            <person name="Kalinowski J."/>
            <person name="Ruckert C."/>
        </authorList>
    </citation>
    <scope>NUCLEOTIDE SEQUENCE</scope>
    <source>
        <strain evidence="10">CGMCC 4.7201</strain>
    </source>
</reference>
<proteinExistence type="inferred from homology"/>
<comment type="pathway">
    <text evidence="8">Protein modification; lipoprotein biosynthesis (N-acyl transfer).</text>
</comment>
<keyword evidence="11" id="KW-1185">Reference proteome</keyword>
<dbReference type="Pfam" id="PF20154">
    <property type="entry name" value="LNT_N"/>
    <property type="match status" value="1"/>
</dbReference>
<feature type="transmembrane region" description="Helical" evidence="8">
    <location>
        <begin position="473"/>
        <end position="494"/>
    </location>
</feature>
<dbReference type="CDD" id="cd07571">
    <property type="entry name" value="ALP_N-acyl_transferase"/>
    <property type="match status" value="1"/>
</dbReference>
<dbReference type="Proteomes" id="UP000641932">
    <property type="component" value="Unassembled WGS sequence"/>
</dbReference>
<evidence type="ECO:0000256" key="5">
    <source>
        <dbReference type="ARBA" id="ARBA00022989"/>
    </source>
</evidence>
<dbReference type="PANTHER" id="PTHR38686:SF1">
    <property type="entry name" value="APOLIPOPROTEIN N-ACYLTRANSFERASE"/>
    <property type="match status" value="1"/>
</dbReference>
<keyword evidence="4 8" id="KW-0812">Transmembrane</keyword>